<evidence type="ECO:0000256" key="11">
    <source>
        <dbReference type="RuleBase" id="RU003718"/>
    </source>
</evidence>
<dbReference type="FunFam" id="3.40.50.2000:FF:000050">
    <property type="entry name" value="UDP-glucuronosyltransferase"/>
    <property type="match status" value="1"/>
</dbReference>
<dbReference type="CDD" id="cd03784">
    <property type="entry name" value="GT1_Gtf-like"/>
    <property type="match status" value="1"/>
</dbReference>
<evidence type="ECO:0000256" key="1">
    <source>
        <dbReference type="ARBA" id="ARBA00004240"/>
    </source>
</evidence>
<dbReference type="Gene3D" id="3.40.50.2000">
    <property type="entry name" value="Glycogen Phosphorylase B"/>
    <property type="match status" value="2"/>
</dbReference>
<keyword evidence="5 12" id="KW-0812">Transmembrane</keyword>
<keyword evidence="8 12" id="KW-0472">Membrane</keyword>
<comment type="subcellular location">
    <subcellularLocation>
        <location evidence="10">Endomembrane system</location>
        <topology evidence="10">Single-pass type I membrane protein</topology>
    </subcellularLocation>
    <subcellularLocation>
        <location evidence="1">Endoplasmic reticulum</location>
    </subcellularLocation>
    <subcellularLocation>
        <location evidence="12">Membrane</location>
        <topology evidence="12">Single-pass membrane protein</topology>
    </subcellularLocation>
</comment>
<organism evidence="13">
    <name type="scientific">Melanaphis sacchari</name>
    <dbReference type="NCBI Taxonomy" id="742174"/>
    <lineage>
        <taxon>Eukaryota</taxon>
        <taxon>Metazoa</taxon>
        <taxon>Ecdysozoa</taxon>
        <taxon>Arthropoda</taxon>
        <taxon>Hexapoda</taxon>
        <taxon>Insecta</taxon>
        <taxon>Pterygota</taxon>
        <taxon>Neoptera</taxon>
        <taxon>Paraneoptera</taxon>
        <taxon>Hemiptera</taxon>
        <taxon>Sternorrhyncha</taxon>
        <taxon>Aphidomorpha</taxon>
        <taxon>Aphidoidea</taxon>
        <taxon>Aphididae</taxon>
        <taxon>Aphidini</taxon>
        <taxon>Melanaphis</taxon>
    </lineage>
</organism>
<dbReference type="AlphaFoldDB" id="A0A2H8TZT4"/>
<reference evidence="13" key="1">
    <citation type="submission" date="2017-10" db="EMBL/GenBank/DDBJ databases">
        <title>Transcriptome Assembly of Sugarcane Aphid Adults.</title>
        <authorList>
            <person name="Scully E.D."/>
            <person name="Palmer N.A."/>
            <person name="Geib S.M."/>
            <person name="Sarath G."/>
            <person name="Sattler S.E."/>
        </authorList>
    </citation>
    <scope>NUCLEOTIDE SEQUENCE</scope>
    <source>
        <tissue evidence="13">Whole body</tissue>
    </source>
</reference>
<evidence type="ECO:0000256" key="2">
    <source>
        <dbReference type="ARBA" id="ARBA00009995"/>
    </source>
</evidence>
<evidence type="ECO:0000256" key="8">
    <source>
        <dbReference type="ARBA" id="ARBA00023136"/>
    </source>
</evidence>
<evidence type="ECO:0000256" key="5">
    <source>
        <dbReference type="ARBA" id="ARBA00022692"/>
    </source>
</evidence>
<evidence type="ECO:0000256" key="9">
    <source>
        <dbReference type="ARBA" id="ARBA00023180"/>
    </source>
</evidence>
<dbReference type="EC" id="2.4.1.17" evidence="12"/>
<comment type="catalytic activity">
    <reaction evidence="12">
        <text>glucuronate acceptor + UDP-alpha-D-glucuronate = acceptor beta-D-glucuronoside + UDP + H(+)</text>
        <dbReference type="Rhea" id="RHEA:21032"/>
        <dbReference type="ChEBI" id="CHEBI:15378"/>
        <dbReference type="ChEBI" id="CHEBI:58052"/>
        <dbReference type="ChEBI" id="CHEBI:58223"/>
        <dbReference type="ChEBI" id="CHEBI:132367"/>
        <dbReference type="ChEBI" id="CHEBI:132368"/>
        <dbReference type="EC" id="2.4.1.17"/>
    </reaction>
</comment>
<dbReference type="GO" id="GO:0016020">
    <property type="term" value="C:membrane"/>
    <property type="evidence" value="ECO:0007669"/>
    <property type="project" value="UniProtKB-SubCell"/>
</dbReference>
<dbReference type="Pfam" id="PF00201">
    <property type="entry name" value="UDPGT"/>
    <property type="match status" value="1"/>
</dbReference>
<keyword evidence="6" id="KW-0256">Endoplasmic reticulum</keyword>
<evidence type="ECO:0000256" key="3">
    <source>
        <dbReference type="ARBA" id="ARBA00022676"/>
    </source>
</evidence>
<dbReference type="InterPro" id="IPR035595">
    <property type="entry name" value="UDP_glycos_trans_CS"/>
</dbReference>
<protein>
    <recommendedName>
        <fullName evidence="12">UDP-glucuronosyltransferase</fullName>
        <ecNumber evidence="12">2.4.1.17</ecNumber>
    </recommendedName>
</protein>
<dbReference type="OrthoDB" id="5835829at2759"/>
<dbReference type="GO" id="GO:0005783">
    <property type="term" value="C:endoplasmic reticulum"/>
    <property type="evidence" value="ECO:0007669"/>
    <property type="project" value="UniProtKB-SubCell"/>
</dbReference>
<sequence>MKLISFVVVVFCALVIAQQTWSSEILVISPTTAQSHYRVVQPLIYSLLDRGHKILAITNFPDTVERTNLSHIDISGLKPHSKLKTTNFGPINFMLRVIKNADIYASILNHPPVVKLLQSGRKFDLVIVEFFTSTPTFAPIAAVVDAPIIGYCPMITFPWIHDLMGMETTMSYMPSYASSSGDHMSFFQRIRNTINWVYIDIMFQLIYNFKIKDIIKHHYDIQMESVIKSLANLSMIMTNNYHSVFLPSPALPGIVEVGGIHVVDEKPVPQDLNDFINNADYGVILFSLGSVVSEASLSADKLYNILDAFSKLKQRVIMKFDAEKLKIQSPMNVKVVKWFPQRDLLAHPKVLLFITHAGAMSVIETIHCGVPVVAIPIFGDQFFNTHLLIEKEVAVAIEYKHLDSDQLFNAINKALTEKYMINMKKLQQLYHDRPHSPLETAVYWTEYVIRNKNESKELLKSQKIHLNFYQSYLIDVFTVLLLPLIIAMYIILSVIKNLRKH</sequence>
<keyword evidence="7 12" id="KW-1133">Transmembrane helix</keyword>
<proteinExistence type="inferred from homology"/>
<dbReference type="PANTHER" id="PTHR48043">
    <property type="entry name" value="EG:EG0003.4 PROTEIN-RELATED"/>
    <property type="match status" value="1"/>
</dbReference>
<dbReference type="InterPro" id="IPR050271">
    <property type="entry name" value="UDP-glycosyltransferase"/>
</dbReference>
<dbReference type="PANTHER" id="PTHR48043:SF145">
    <property type="entry name" value="FI06409P-RELATED"/>
    <property type="match status" value="1"/>
</dbReference>
<keyword evidence="9" id="KW-0325">Glycoprotein</keyword>
<dbReference type="SUPFAM" id="SSF53756">
    <property type="entry name" value="UDP-Glycosyltransferase/glycogen phosphorylase"/>
    <property type="match status" value="1"/>
</dbReference>
<dbReference type="GO" id="GO:0015020">
    <property type="term" value="F:glucuronosyltransferase activity"/>
    <property type="evidence" value="ECO:0007669"/>
    <property type="project" value="UniProtKB-EC"/>
</dbReference>
<keyword evidence="12" id="KW-0732">Signal</keyword>
<evidence type="ECO:0000256" key="10">
    <source>
        <dbReference type="ARBA" id="ARBA00046288"/>
    </source>
</evidence>
<evidence type="ECO:0000313" key="13">
    <source>
        <dbReference type="EMBL" id="MBW19012.1"/>
    </source>
</evidence>
<gene>
    <name evidence="13" type="primary">UGT2B18_5</name>
</gene>
<name>A0A2H8TZT4_9HEMI</name>
<evidence type="ECO:0000256" key="7">
    <source>
        <dbReference type="ARBA" id="ARBA00022989"/>
    </source>
</evidence>
<keyword evidence="3 11" id="KW-0328">Glycosyltransferase</keyword>
<feature type="transmembrane region" description="Helical" evidence="12">
    <location>
        <begin position="472"/>
        <end position="495"/>
    </location>
</feature>
<evidence type="ECO:0000256" key="12">
    <source>
        <dbReference type="RuleBase" id="RU362059"/>
    </source>
</evidence>
<evidence type="ECO:0000256" key="4">
    <source>
        <dbReference type="ARBA" id="ARBA00022679"/>
    </source>
</evidence>
<feature type="chain" id="PRO_5013984240" description="UDP-glucuronosyltransferase" evidence="12">
    <location>
        <begin position="23"/>
        <end position="501"/>
    </location>
</feature>
<evidence type="ECO:0000256" key="6">
    <source>
        <dbReference type="ARBA" id="ARBA00022824"/>
    </source>
</evidence>
<dbReference type="PROSITE" id="PS00375">
    <property type="entry name" value="UDPGT"/>
    <property type="match status" value="1"/>
</dbReference>
<dbReference type="EMBL" id="GFXV01007207">
    <property type="protein sequence ID" value="MBW19012.1"/>
    <property type="molecule type" value="Transcribed_RNA"/>
</dbReference>
<comment type="similarity">
    <text evidence="2 11">Belongs to the UDP-glycosyltransferase family.</text>
</comment>
<accession>A0A2H8TZT4</accession>
<keyword evidence="4 11" id="KW-0808">Transferase</keyword>
<dbReference type="InterPro" id="IPR002213">
    <property type="entry name" value="UDP_glucos_trans"/>
</dbReference>
<feature type="signal peptide" evidence="12">
    <location>
        <begin position="1"/>
        <end position="22"/>
    </location>
</feature>